<sequence length="55" mass="5966">RGPRGGDSSVRRVPPETGRGGEECATDQLSAQPGVTDLADHRPVRKREPLALFLR</sequence>
<protein>
    <submittedName>
        <fullName evidence="2">Uncharacterized protein</fullName>
    </submittedName>
</protein>
<feature type="non-terminal residue" evidence="2">
    <location>
        <position position="1"/>
    </location>
</feature>
<accession>A0A699XHH1</accession>
<dbReference type="AlphaFoldDB" id="A0A699XHH1"/>
<feature type="region of interest" description="Disordered" evidence="1">
    <location>
        <begin position="1"/>
        <end position="55"/>
    </location>
</feature>
<evidence type="ECO:0000256" key="1">
    <source>
        <dbReference type="SAM" id="MobiDB-lite"/>
    </source>
</evidence>
<reference evidence="2" key="1">
    <citation type="journal article" date="2019" name="Sci. Rep.">
        <title>Draft genome of Tanacetum cinerariifolium, the natural source of mosquito coil.</title>
        <authorList>
            <person name="Yamashiro T."/>
            <person name="Shiraishi A."/>
            <person name="Satake H."/>
            <person name="Nakayama K."/>
        </authorList>
    </citation>
    <scope>NUCLEOTIDE SEQUENCE</scope>
</reference>
<feature type="compositionally biased region" description="Basic and acidic residues" evidence="1">
    <location>
        <begin position="38"/>
        <end position="49"/>
    </location>
</feature>
<feature type="compositionally biased region" description="Basic and acidic residues" evidence="1">
    <location>
        <begin position="9"/>
        <end position="22"/>
    </location>
</feature>
<name>A0A699XHH1_TANCI</name>
<organism evidence="2">
    <name type="scientific">Tanacetum cinerariifolium</name>
    <name type="common">Dalmatian daisy</name>
    <name type="synonym">Chrysanthemum cinerariifolium</name>
    <dbReference type="NCBI Taxonomy" id="118510"/>
    <lineage>
        <taxon>Eukaryota</taxon>
        <taxon>Viridiplantae</taxon>
        <taxon>Streptophyta</taxon>
        <taxon>Embryophyta</taxon>
        <taxon>Tracheophyta</taxon>
        <taxon>Spermatophyta</taxon>
        <taxon>Magnoliopsida</taxon>
        <taxon>eudicotyledons</taxon>
        <taxon>Gunneridae</taxon>
        <taxon>Pentapetalae</taxon>
        <taxon>asterids</taxon>
        <taxon>campanulids</taxon>
        <taxon>Asterales</taxon>
        <taxon>Asteraceae</taxon>
        <taxon>Asteroideae</taxon>
        <taxon>Anthemideae</taxon>
        <taxon>Anthemidinae</taxon>
        <taxon>Tanacetum</taxon>
    </lineage>
</organism>
<gene>
    <name evidence="2" type="ORF">Tci_929397</name>
</gene>
<proteinExistence type="predicted"/>
<evidence type="ECO:0000313" key="2">
    <source>
        <dbReference type="EMBL" id="GFD57428.1"/>
    </source>
</evidence>
<dbReference type="EMBL" id="BKCJ011840951">
    <property type="protein sequence ID" value="GFD57428.1"/>
    <property type="molecule type" value="Genomic_DNA"/>
</dbReference>
<comment type="caution">
    <text evidence="2">The sequence shown here is derived from an EMBL/GenBank/DDBJ whole genome shotgun (WGS) entry which is preliminary data.</text>
</comment>